<dbReference type="EMBL" id="JAUSSU010000001">
    <property type="protein sequence ID" value="MDQ0110780.1"/>
    <property type="molecule type" value="Genomic_DNA"/>
</dbReference>
<comment type="caution">
    <text evidence="1">The sequence shown here is derived from an EMBL/GenBank/DDBJ whole genome shotgun (WGS) entry which is preliminary data.</text>
</comment>
<name>A0ABT9TTV4_PAEHA</name>
<evidence type="ECO:0000313" key="2">
    <source>
        <dbReference type="Proteomes" id="UP001229346"/>
    </source>
</evidence>
<protein>
    <submittedName>
        <fullName evidence="1">Uncharacterized protein</fullName>
    </submittedName>
</protein>
<dbReference type="Proteomes" id="UP001229346">
    <property type="component" value="Unassembled WGS sequence"/>
</dbReference>
<organism evidence="1 2">
    <name type="scientific">Paenibacillus harenae</name>
    <dbReference type="NCBI Taxonomy" id="306543"/>
    <lineage>
        <taxon>Bacteria</taxon>
        <taxon>Bacillati</taxon>
        <taxon>Bacillota</taxon>
        <taxon>Bacilli</taxon>
        <taxon>Bacillales</taxon>
        <taxon>Paenibacillaceae</taxon>
        <taxon>Paenibacillus</taxon>
    </lineage>
</organism>
<gene>
    <name evidence="1" type="ORF">J2T15_000196</name>
</gene>
<evidence type="ECO:0000313" key="1">
    <source>
        <dbReference type="EMBL" id="MDQ0110780.1"/>
    </source>
</evidence>
<accession>A0ABT9TTV4</accession>
<keyword evidence="2" id="KW-1185">Reference proteome</keyword>
<sequence length="62" mass="6945">MVIHVPLFFMYGACRDHSKGKLAQISNIGSESDYSRQKLMQLSYIASSHKATSNKKAGISRR</sequence>
<reference evidence="1 2" key="1">
    <citation type="submission" date="2023-07" db="EMBL/GenBank/DDBJ databases">
        <title>Sorghum-associated microbial communities from plants grown in Nebraska, USA.</title>
        <authorList>
            <person name="Schachtman D."/>
        </authorList>
    </citation>
    <scope>NUCLEOTIDE SEQUENCE [LARGE SCALE GENOMIC DNA]</scope>
    <source>
        <strain evidence="1 2">CC482</strain>
    </source>
</reference>
<proteinExistence type="predicted"/>